<dbReference type="OrthoDB" id="88561at2759"/>
<dbReference type="AlphaFoldDB" id="A0A1L9PBL7"/>
<dbReference type="PANTHER" id="PTHR40781">
    <property type="match status" value="1"/>
</dbReference>
<proteinExistence type="predicted"/>
<dbReference type="STRING" id="1036611.A0A1L9PBL7"/>
<feature type="domain" description="DUF7587" evidence="1">
    <location>
        <begin position="11"/>
        <end position="152"/>
    </location>
</feature>
<dbReference type="Proteomes" id="UP000184073">
    <property type="component" value="Unassembled WGS sequence"/>
</dbReference>
<dbReference type="EMBL" id="KV878126">
    <property type="protein sequence ID" value="OJI98896.1"/>
    <property type="molecule type" value="Genomic_DNA"/>
</dbReference>
<dbReference type="RefSeq" id="XP_040664659.1">
    <property type="nucleotide sequence ID" value="XM_040808150.1"/>
</dbReference>
<evidence type="ECO:0000313" key="3">
    <source>
        <dbReference type="Proteomes" id="UP000184073"/>
    </source>
</evidence>
<gene>
    <name evidence="2" type="ORF">ASPVEDRAFT_148061</name>
</gene>
<dbReference type="GeneID" id="63723661"/>
<dbReference type="Pfam" id="PF24494">
    <property type="entry name" value="DUF7587"/>
    <property type="match status" value="1"/>
</dbReference>
<dbReference type="InterPro" id="IPR056009">
    <property type="entry name" value="DUF7587"/>
</dbReference>
<protein>
    <recommendedName>
        <fullName evidence="1">DUF7587 domain-containing protein</fullName>
    </recommendedName>
</protein>
<name>A0A1L9PBL7_ASPVE</name>
<keyword evidence="3" id="KW-1185">Reference proteome</keyword>
<sequence>MDTFRLAPGDLPHTLYRVQYSETMTTEGYDGSLIAQDTTTIYNEEETLSEAAERHLNWDHKYTSIFISTFSDRGRAYSWMLERKSRFDNSECGLLTIETAVLGPGADVFSAEELVDVLRLDIIDRAKGSIVGQYLVAYRISPDAVREYVSLDKTRQDCPPLPFTREDVIPDGLAEYLESLE</sequence>
<dbReference type="PANTHER" id="PTHR40781:SF1">
    <property type="match status" value="1"/>
</dbReference>
<evidence type="ECO:0000259" key="1">
    <source>
        <dbReference type="Pfam" id="PF24494"/>
    </source>
</evidence>
<dbReference type="VEuPathDB" id="FungiDB:ASPVEDRAFT_148061"/>
<evidence type="ECO:0000313" key="2">
    <source>
        <dbReference type="EMBL" id="OJI98896.1"/>
    </source>
</evidence>
<reference evidence="3" key="1">
    <citation type="journal article" date="2017" name="Genome Biol.">
        <title>Comparative genomics reveals high biological diversity and specific adaptations in the industrially and medically important fungal genus Aspergillus.</title>
        <authorList>
            <person name="de Vries R.P."/>
            <person name="Riley R."/>
            <person name="Wiebenga A."/>
            <person name="Aguilar-Osorio G."/>
            <person name="Amillis S."/>
            <person name="Uchima C.A."/>
            <person name="Anderluh G."/>
            <person name="Asadollahi M."/>
            <person name="Askin M."/>
            <person name="Barry K."/>
            <person name="Battaglia E."/>
            <person name="Bayram O."/>
            <person name="Benocci T."/>
            <person name="Braus-Stromeyer S.A."/>
            <person name="Caldana C."/>
            <person name="Canovas D."/>
            <person name="Cerqueira G.C."/>
            <person name="Chen F."/>
            <person name="Chen W."/>
            <person name="Choi C."/>
            <person name="Clum A."/>
            <person name="Dos Santos R.A."/>
            <person name="Damasio A.R."/>
            <person name="Diallinas G."/>
            <person name="Emri T."/>
            <person name="Fekete E."/>
            <person name="Flipphi M."/>
            <person name="Freyberg S."/>
            <person name="Gallo A."/>
            <person name="Gournas C."/>
            <person name="Habgood R."/>
            <person name="Hainaut M."/>
            <person name="Harispe M.L."/>
            <person name="Henrissat B."/>
            <person name="Hilden K.S."/>
            <person name="Hope R."/>
            <person name="Hossain A."/>
            <person name="Karabika E."/>
            <person name="Karaffa L."/>
            <person name="Karanyi Z."/>
            <person name="Krasevec N."/>
            <person name="Kuo A."/>
            <person name="Kusch H."/>
            <person name="LaButti K."/>
            <person name="Lagendijk E.L."/>
            <person name="Lapidus A."/>
            <person name="Levasseur A."/>
            <person name="Lindquist E."/>
            <person name="Lipzen A."/>
            <person name="Logrieco A.F."/>
            <person name="MacCabe A."/>
            <person name="Maekelae M.R."/>
            <person name="Malavazi I."/>
            <person name="Melin P."/>
            <person name="Meyer V."/>
            <person name="Mielnichuk N."/>
            <person name="Miskei M."/>
            <person name="Molnar A.P."/>
            <person name="Mule G."/>
            <person name="Ngan C.Y."/>
            <person name="Orejas M."/>
            <person name="Orosz E."/>
            <person name="Ouedraogo J.P."/>
            <person name="Overkamp K.M."/>
            <person name="Park H.-S."/>
            <person name="Perrone G."/>
            <person name="Piumi F."/>
            <person name="Punt P.J."/>
            <person name="Ram A.F."/>
            <person name="Ramon A."/>
            <person name="Rauscher S."/>
            <person name="Record E."/>
            <person name="Riano-Pachon D.M."/>
            <person name="Robert V."/>
            <person name="Roehrig J."/>
            <person name="Ruller R."/>
            <person name="Salamov A."/>
            <person name="Salih N.S."/>
            <person name="Samson R.A."/>
            <person name="Sandor E."/>
            <person name="Sanguinetti M."/>
            <person name="Schuetze T."/>
            <person name="Sepcic K."/>
            <person name="Shelest E."/>
            <person name="Sherlock G."/>
            <person name="Sophianopoulou V."/>
            <person name="Squina F.M."/>
            <person name="Sun H."/>
            <person name="Susca A."/>
            <person name="Todd R.B."/>
            <person name="Tsang A."/>
            <person name="Unkles S.E."/>
            <person name="van de Wiele N."/>
            <person name="van Rossen-Uffink D."/>
            <person name="Oliveira J.V."/>
            <person name="Vesth T.C."/>
            <person name="Visser J."/>
            <person name="Yu J.-H."/>
            <person name="Zhou M."/>
            <person name="Andersen M.R."/>
            <person name="Archer D.B."/>
            <person name="Baker S.E."/>
            <person name="Benoit I."/>
            <person name="Brakhage A.A."/>
            <person name="Braus G.H."/>
            <person name="Fischer R."/>
            <person name="Frisvad J.C."/>
            <person name="Goldman G.H."/>
            <person name="Houbraken J."/>
            <person name="Oakley B."/>
            <person name="Pocsi I."/>
            <person name="Scazzocchio C."/>
            <person name="Seiboth B."/>
            <person name="vanKuyk P.A."/>
            <person name="Wortman J."/>
            <person name="Dyer P.S."/>
            <person name="Grigoriev I.V."/>
        </authorList>
    </citation>
    <scope>NUCLEOTIDE SEQUENCE [LARGE SCALE GENOMIC DNA]</scope>
    <source>
        <strain evidence="3">CBS 583.65</strain>
    </source>
</reference>
<organism evidence="2 3">
    <name type="scientific">Aspergillus versicolor CBS 583.65</name>
    <dbReference type="NCBI Taxonomy" id="1036611"/>
    <lineage>
        <taxon>Eukaryota</taxon>
        <taxon>Fungi</taxon>
        <taxon>Dikarya</taxon>
        <taxon>Ascomycota</taxon>
        <taxon>Pezizomycotina</taxon>
        <taxon>Eurotiomycetes</taxon>
        <taxon>Eurotiomycetidae</taxon>
        <taxon>Eurotiales</taxon>
        <taxon>Aspergillaceae</taxon>
        <taxon>Aspergillus</taxon>
        <taxon>Aspergillus subgen. Nidulantes</taxon>
    </lineage>
</organism>
<accession>A0A1L9PBL7</accession>